<dbReference type="InterPro" id="IPR010359">
    <property type="entry name" value="IrrE_HExxH"/>
</dbReference>
<protein>
    <submittedName>
        <fullName evidence="3">ImmA/IrrE family metallo-endopeptidase</fullName>
    </submittedName>
</protein>
<dbReference type="AlphaFoldDB" id="A0A7T4E4Z2"/>
<dbReference type="Gene3D" id="3.40.1350.10">
    <property type="match status" value="1"/>
</dbReference>
<dbReference type="GO" id="GO:0009307">
    <property type="term" value="P:DNA restriction-modification system"/>
    <property type="evidence" value="ECO:0007669"/>
    <property type="project" value="InterPro"/>
</dbReference>
<dbReference type="Pfam" id="PF06114">
    <property type="entry name" value="Peptidase_M78"/>
    <property type="match status" value="1"/>
</dbReference>
<dbReference type="GO" id="GO:0003677">
    <property type="term" value="F:DNA binding"/>
    <property type="evidence" value="ECO:0007669"/>
    <property type="project" value="InterPro"/>
</dbReference>
<gene>
    <name evidence="3" type="ORF">I6I07_06830</name>
</gene>
<organism evidence="3 4">
    <name type="scientific">Achromobacter deleyi</name>
    <dbReference type="NCBI Taxonomy" id="1353891"/>
    <lineage>
        <taxon>Bacteria</taxon>
        <taxon>Pseudomonadati</taxon>
        <taxon>Pseudomonadota</taxon>
        <taxon>Betaproteobacteria</taxon>
        <taxon>Burkholderiales</taxon>
        <taxon>Alcaligenaceae</taxon>
        <taxon>Achromobacter</taxon>
    </lineage>
</organism>
<dbReference type="PANTHER" id="PTHR43236:SF1">
    <property type="entry name" value="BLL7220 PROTEIN"/>
    <property type="match status" value="1"/>
</dbReference>
<dbReference type="InterPro" id="IPR011856">
    <property type="entry name" value="tRNA_endonuc-like_dom_sf"/>
</dbReference>
<evidence type="ECO:0000313" key="3">
    <source>
        <dbReference type="EMBL" id="QQB36320.1"/>
    </source>
</evidence>
<evidence type="ECO:0000259" key="2">
    <source>
        <dbReference type="Pfam" id="PF06114"/>
    </source>
</evidence>
<accession>A0A7T4E4Z2</accession>
<dbReference type="Pfam" id="PF04471">
    <property type="entry name" value="Mrr_cat"/>
    <property type="match status" value="1"/>
</dbReference>
<dbReference type="Gene3D" id="1.10.10.2910">
    <property type="match status" value="1"/>
</dbReference>
<proteinExistence type="predicted"/>
<feature type="domain" description="Restriction endonuclease type IV Mrr" evidence="1">
    <location>
        <begin position="37"/>
        <end position="132"/>
    </location>
</feature>
<feature type="domain" description="IrrE N-terminal-like" evidence="2">
    <location>
        <begin position="298"/>
        <end position="422"/>
    </location>
</feature>
<dbReference type="Proteomes" id="UP000595231">
    <property type="component" value="Chromosome"/>
</dbReference>
<reference evidence="3 4" key="1">
    <citation type="submission" date="2020-12" db="EMBL/GenBank/DDBJ databases">
        <title>FDA dAtabase for Regulatory Grade micrObial Sequences (FDA-ARGOS): Supporting development and validation of Infectious Disease Dx tests.</title>
        <authorList>
            <person name="Sproer C."/>
            <person name="Gronow S."/>
            <person name="Severitt S."/>
            <person name="Schroder I."/>
            <person name="Tallon L."/>
            <person name="Sadzewicz L."/>
            <person name="Zhao X."/>
            <person name="Boylan J."/>
            <person name="Ott S."/>
            <person name="Bowen H."/>
            <person name="Vavikolanu K."/>
            <person name="Mehta A."/>
            <person name="Aluvathingal J."/>
            <person name="Nadendla S."/>
            <person name="Lowell S."/>
            <person name="Myers T."/>
            <person name="Yan Y."/>
            <person name="Sichtig H."/>
        </authorList>
    </citation>
    <scope>NUCLEOTIDE SEQUENCE [LARGE SCALE GENOMIC DNA]</scope>
    <source>
        <strain evidence="3 4">FDAARGOS_1050</strain>
    </source>
</reference>
<sequence>MAAESSTLAKGNALERRIFELFKTEIDADRFWAKRECCKIFWKKGYFSRDRGTDIIFDVAIEVYLPGAQDYSCLVLIECKNYQHPVPVDDVEEFFTKVQQVAAAKGKAVVASTAAFQSGAREFARSKGIGLMRYFGPEDFKWELKRSPSASAQSGALASSDLIGSALSADSFQSLAFDLYLQSPIQETNSLWSFLEDLVVDVLGSELARQVANRRSALNSRVPFYDKDDLENKATNILAELDYSRGAVNLDLLCELEGIRSGLKVERNIPMPVSATNAPILGRITFDPPVIQIYAANSRHFARDRFTLAHELSHHLLNHGRFLVRESCDDSDFSLERSLAVEGVDIARMEFQANLLAASLLMPRNQFTYDFGCFLQALDIPNRGFGQLYVDNQPCNLRHFDAVTGGLMQKYGVSRQAAKIRLESLGLLTDARELFGCRSAQSILAGSRD</sequence>
<dbReference type="InterPro" id="IPR052345">
    <property type="entry name" value="Rad_response_metalloprotease"/>
</dbReference>
<name>A0A7T4E4Z2_9BURK</name>
<dbReference type="GO" id="GO:0004519">
    <property type="term" value="F:endonuclease activity"/>
    <property type="evidence" value="ECO:0007669"/>
    <property type="project" value="InterPro"/>
</dbReference>
<dbReference type="PANTHER" id="PTHR43236">
    <property type="entry name" value="ANTITOXIN HIGA1"/>
    <property type="match status" value="1"/>
</dbReference>
<dbReference type="EMBL" id="CP065997">
    <property type="protein sequence ID" value="QQB36320.1"/>
    <property type="molecule type" value="Genomic_DNA"/>
</dbReference>
<dbReference type="InterPro" id="IPR011335">
    <property type="entry name" value="Restrct_endonuc-II-like"/>
</dbReference>
<evidence type="ECO:0000313" key="4">
    <source>
        <dbReference type="Proteomes" id="UP000595231"/>
    </source>
</evidence>
<evidence type="ECO:0000259" key="1">
    <source>
        <dbReference type="Pfam" id="PF04471"/>
    </source>
</evidence>
<dbReference type="InterPro" id="IPR007560">
    <property type="entry name" value="Restrct_endonuc_IV_Mrr"/>
</dbReference>
<dbReference type="RefSeq" id="WP_198486100.1">
    <property type="nucleotide sequence ID" value="NZ_CP065997.1"/>
</dbReference>
<dbReference type="SUPFAM" id="SSF52980">
    <property type="entry name" value="Restriction endonuclease-like"/>
    <property type="match status" value="1"/>
</dbReference>